<evidence type="ECO:0000313" key="2">
    <source>
        <dbReference type="Proteomes" id="UP000030710"/>
    </source>
</evidence>
<dbReference type="Gene3D" id="3.10.28.20">
    <property type="entry name" value="Acetamidase/Formamidase-like domains"/>
    <property type="match status" value="1"/>
</dbReference>
<reference evidence="1 2" key="1">
    <citation type="journal article" date="2013" name="PLoS ONE">
        <title>Assembly-driven community genomics of a hypersaline microbial ecosystem.</title>
        <authorList>
            <person name="Podell S."/>
            <person name="Ugalde J.A."/>
            <person name="Narasingarao P."/>
            <person name="Banfield J.F."/>
            <person name="Heidelberg K.B."/>
            <person name="Allen E.E."/>
        </authorList>
    </citation>
    <scope>NUCLEOTIDE SEQUENCE [LARGE SCALE GENOMIC DNA]</scope>
    <source>
        <strain evidence="2">J07HQW2</strain>
    </source>
</reference>
<proteinExistence type="predicted"/>
<protein>
    <submittedName>
        <fullName evidence="1">Putative acetamidase/formamidase</fullName>
    </submittedName>
</protein>
<dbReference type="PANTHER" id="PTHR31891:SF1">
    <property type="entry name" value="FORMAMIDASE C869.04-RELATED"/>
    <property type="match status" value="1"/>
</dbReference>
<dbReference type="EMBL" id="KE356561">
    <property type="protein sequence ID" value="ERG94156.1"/>
    <property type="molecule type" value="Genomic_DNA"/>
</dbReference>
<dbReference type="Pfam" id="PF03069">
    <property type="entry name" value="FmdA_AmdA"/>
    <property type="match status" value="2"/>
</dbReference>
<dbReference type="STRING" id="1238425.J07HQW2_00590"/>
<dbReference type="Gene3D" id="2.60.120.580">
    <property type="entry name" value="Acetamidase/Formamidase-like domains"/>
    <property type="match status" value="2"/>
</dbReference>
<dbReference type="GO" id="GO:0016811">
    <property type="term" value="F:hydrolase activity, acting on carbon-nitrogen (but not peptide) bonds, in linear amides"/>
    <property type="evidence" value="ECO:0007669"/>
    <property type="project" value="InterPro"/>
</dbReference>
<sequence>MDELKTEPTIHKIDAAPETVNWGFFDNSTEPVCRIESGDIVSIETVTHQAGDAPDYLMDPTIENIYESITPEERGPGVHIMTGPVYIDEASPGDVIECRILDLEPRIPYGVNLSANWGLLHDEFDQQEYITVYEVDDKTGSVNPVFQYEYPGTYDEIGPRIDPDAFDRAPILDNVNIPIKYHFGTAGVAPAKSGKVDTVPPGVYGGNVDNRHFNIGSSMYYPVQVEGGLFVAGDSHITQADGEASGTAIEASINGLVQFFVHTDLDFESPVLETSTHWITHGFGEDLEVAAQNAGIEMINLLCGKRDFSRSGAYSLLSIAGDIHVTQLVNGTKGMHCMLNKNVI</sequence>
<dbReference type="Proteomes" id="UP000030710">
    <property type="component" value="Unassembled WGS sequence"/>
</dbReference>
<dbReference type="eggNOG" id="arCOG01004">
    <property type="taxonomic scope" value="Archaea"/>
</dbReference>
<dbReference type="HOGENOM" id="CLU_032013_2_1_2"/>
<dbReference type="RefSeq" id="WP_021053649.1">
    <property type="nucleotide sequence ID" value="NZ_KE356561.1"/>
</dbReference>
<dbReference type="PANTHER" id="PTHR31891">
    <property type="entry name" value="FORMAMIDASE C869.04-RELATED"/>
    <property type="match status" value="1"/>
</dbReference>
<evidence type="ECO:0000313" key="1">
    <source>
        <dbReference type="EMBL" id="ERG94156.1"/>
    </source>
</evidence>
<dbReference type="SUPFAM" id="SSF141130">
    <property type="entry name" value="Acetamidase/Formamidase-like"/>
    <property type="match status" value="1"/>
</dbReference>
<accession>U1PPD0</accession>
<gene>
    <name evidence="1" type="ORF">J07HQW2_00590</name>
</gene>
<organism evidence="1 2">
    <name type="scientific">Haloquadratum walsbyi J07HQW2</name>
    <dbReference type="NCBI Taxonomy" id="1238425"/>
    <lineage>
        <taxon>Archaea</taxon>
        <taxon>Methanobacteriati</taxon>
        <taxon>Methanobacteriota</taxon>
        <taxon>Stenosarchaea group</taxon>
        <taxon>Halobacteria</taxon>
        <taxon>Halobacteriales</taxon>
        <taxon>Haloferacaceae</taxon>
        <taxon>Haloquadratum</taxon>
    </lineage>
</organism>
<name>U1PPD0_9EURY</name>
<dbReference type="AlphaFoldDB" id="U1PPD0"/>
<dbReference type="InterPro" id="IPR004304">
    <property type="entry name" value="FmdA_AmdA"/>
</dbReference>